<feature type="signal peptide" evidence="1">
    <location>
        <begin position="1"/>
        <end position="20"/>
    </location>
</feature>
<dbReference type="InParanoid" id="A0A1X7TWE3"/>
<sequence>MARLVFLAALAVLLPVAVFGAQCAQSEESMCVFTCNGTMFNLTDVFKYPVTIADDSRGYNYEWNPCEYQACKDEIEPGEDCAICQKADRYYNCGHIQQAVFLMQQYTPFMWKIQYLWGTDWRMTEFTFLVDKNRDIPTVTFTGEDPYLQYNFFVTGKCIGQPYCNYGVAAQMGVVNANMMTFAALFLLAISICLSSAEQCLPKTGNPCKFDCNGTEFDISHVFDYPYNIDNNFMWCPCKGCICEYSKGPKAAVCQSGSNAGQLQDPVFILERTDPYLFTIEYTSGLSYRISIFTFIVSEDYPKPNIVFAGGSNPILQYNFQVTGKCLGQPDCKTKGPNPFH</sequence>
<organism evidence="2">
    <name type="scientific">Amphimedon queenslandica</name>
    <name type="common">Sponge</name>
    <dbReference type="NCBI Taxonomy" id="400682"/>
    <lineage>
        <taxon>Eukaryota</taxon>
        <taxon>Metazoa</taxon>
        <taxon>Porifera</taxon>
        <taxon>Demospongiae</taxon>
        <taxon>Heteroscleromorpha</taxon>
        <taxon>Haplosclerida</taxon>
        <taxon>Niphatidae</taxon>
        <taxon>Amphimedon</taxon>
    </lineage>
</organism>
<accession>A0A1X7TWE3</accession>
<dbReference type="OrthoDB" id="29460at2759"/>
<dbReference type="EnsemblMetazoa" id="Aqu2.1.19253_001">
    <property type="protein sequence ID" value="Aqu2.1.19253_001"/>
    <property type="gene ID" value="Aqu2.1.19253"/>
</dbReference>
<feature type="chain" id="PRO_5012914365" evidence="1">
    <location>
        <begin position="21"/>
        <end position="341"/>
    </location>
</feature>
<proteinExistence type="predicted"/>
<reference evidence="2" key="1">
    <citation type="submission" date="2017-05" db="UniProtKB">
        <authorList>
            <consortium name="EnsemblMetazoa"/>
        </authorList>
    </citation>
    <scope>IDENTIFICATION</scope>
</reference>
<dbReference type="InterPro" id="IPR009011">
    <property type="entry name" value="Man6P_isomerase_rcpt-bd_dom_sf"/>
</dbReference>
<dbReference type="AlphaFoldDB" id="A0A1X7TWE3"/>
<evidence type="ECO:0000313" key="2">
    <source>
        <dbReference type="EnsemblMetazoa" id="Aqu2.1.19253_001"/>
    </source>
</evidence>
<keyword evidence="1" id="KW-0732">Signal</keyword>
<dbReference type="SUPFAM" id="SSF50911">
    <property type="entry name" value="Mannose 6-phosphate receptor domain"/>
    <property type="match status" value="1"/>
</dbReference>
<evidence type="ECO:0000256" key="1">
    <source>
        <dbReference type="SAM" id="SignalP"/>
    </source>
</evidence>
<name>A0A1X7TWE3_AMPQE</name>
<protein>
    <submittedName>
        <fullName evidence="2">Uncharacterized protein</fullName>
    </submittedName>
</protein>